<evidence type="ECO:0000313" key="1">
    <source>
        <dbReference type="EMBL" id="CDZ89036.1"/>
    </source>
</evidence>
<dbReference type="InterPro" id="IPR027417">
    <property type="entry name" value="P-loop_NTPase"/>
</dbReference>
<dbReference type="AlphaFoldDB" id="A0A098BMU0"/>
<protein>
    <submittedName>
        <fullName evidence="1">Putative phage terminase</fullName>
    </submittedName>
</protein>
<dbReference type="EMBL" id="CCSD01000056">
    <property type="protein sequence ID" value="CDZ89036.1"/>
    <property type="molecule type" value="Genomic_DNA"/>
</dbReference>
<gene>
    <name evidence="1" type="ORF">RHRU231_450203</name>
</gene>
<reference evidence="1 2" key="1">
    <citation type="journal article" date="2014" name="Genome Announc.">
        <title>Draft Genome Sequence of Propane- and Butane-Oxidizing Actinobacterium Rhodococcus ruber IEGM 231.</title>
        <authorList>
            <person name="Ivshina I.B."/>
            <person name="Kuyukina M.S."/>
            <person name="Krivoruchko A.V."/>
            <person name="Barbe V."/>
            <person name="Fischer C."/>
        </authorList>
    </citation>
    <scope>NUCLEOTIDE SEQUENCE [LARGE SCALE GENOMIC DNA]</scope>
</reference>
<sequence length="451" mass="49853">MTAGIDAFADLPLSPKQIASIVESLEPNPNGAGRVSVGIWAGAIRAGKTTASIVAFFLAVVSAPETGLILICGRTLQTIERNIIEPMQDPKVFGPLSTLVQHTRGSSVATIVGRTVHLIGASDARAEGKLRGLTACLAMVDEATLIPEEFWDQLLGRLSVKGSRLFATTNPGSSRHWLKLRFIDKRDELGYRFWNFTMDDNPTLEPEWIEQKKLEYAGIFFARNVNGFWIGAEGSVYDMFDPDKHVVPRSELPEMKSILGTGIDYGTTNATAGIMLALGVDNCLYVVDEWYKKAGDNEARWSDAQLSRGIKSWLETDHLPNQDIPVGPLIVDPAAASFRVQLKQDGLKSYAAKNDVVNGIRTVASLFSTDKLKISDHCHRLLDELPEYCWDPVATERGEDKPIKQNDHAADGLRYACATTERKWRRHIGGERVMSAEEPQEFDPVLTKRTT</sequence>
<proteinExistence type="predicted"/>
<evidence type="ECO:0000313" key="2">
    <source>
        <dbReference type="Proteomes" id="UP000042997"/>
    </source>
</evidence>
<name>A0A098BMU0_9NOCA</name>
<dbReference type="Gene3D" id="3.30.420.280">
    <property type="match status" value="1"/>
</dbReference>
<dbReference type="Gene3D" id="3.40.50.300">
    <property type="entry name" value="P-loop containing nucleotide triphosphate hydrolases"/>
    <property type="match status" value="1"/>
</dbReference>
<dbReference type="Pfam" id="PF03237">
    <property type="entry name" value="Terminase_6N"/>
    <property type="match status" value="1"/>
</dbReference>
<accession>A0A098BMU0</accession>
<dbReference type="RefSeq" id="WP_269572182.1">
    <property type="nucleotide sequence ID" value="NZ_JAPWIU010000041.1"/>
</dbReference>
<organism evidence="1 2">
    <name type="scientific">Rhodococcus ruber</name>
    <dbReference type="NCBI Taxonomy" id="1830"/>
    <lineage>
        <taxon>Bacteria</taxon>
        <taxon>Bacillati</taxon>
        <taxon>Actinomycetota</taxon>
        <taxon>Actinomycetes</taxon>
        <taxon>Mycobacteriales</taxon>
        <taxon>Nocardiaceae</taxon>
        <taxon>Rhodococcus</taxon>
    </lineage>
</organism>
<dbReference type="Proteomes" id="UP000042997">
    <property type="component" value="Unassembled WGS sequence"/>
</dbReference>
<dbReference type="InterPro" id="IPR006437">
    <property type="entry name" value="Phage_terminase_lsu"/>
</dbReference>
<dbReference type="NCBIfam" id="TIGR01547">
    <property type="entry name" value="phage_term_2"/>
    <property type="match status" value="1"/>
</dbReference>